<dbReference type="EMBL" id="JADCNL010000009">
    <property type="protein sequence ID" value="KAG0466372.1"/>
    <property type="molecule type" value="Genomic_DNA"/>
</dbReference>
<evidence type="ECO:0000313" key="4">
    <source>
        <dbReference type="Proteomes" id="UP000636800"/>
    </source>
</evidence>
<dbReference type="InterPro" id="IPR029058">
    <property type="entry name" value="AB_hydrolase_fold"/>
</dbReference>
<dbReference type="InterPro" id="IPR022742">
    <property type="entry name" value="Hydrolase_4"/>
</dbReference>
<dbReference type="InterPro" id="IPR051044">
    <property type="entry name" value="MAG_DAG_Lipase"/>
</dbReference>
<dbReference type="Proteomes" id="UP000636800">
    <property type="component" value="Unassembled WGS sequence"/>
</dbReference>
<gene>
    <name evidence="3" type="ORF">HPP92_017952</name>
</gene>
<name>A0A835ULT7_VANPL</name>
<protein>
    <recommendedName>
        <fullName evidence="2">Serine aminopeptidase S33 domain-containing protein</fullName>
    </recommendedName>
</protein>
<evidence type="ECO:0000256" key="1">
    <source>
        <dbReference type="SAM" id="SignalP"/>
    </source>
</evidence>
<evidence type="ECO:0000313" key="3">
    <source>
        <dbReference type="EMBL" id="KAG0466372.1"/>
    </source>
</evidence>
<organism evidence="3 4">
    <name type="scientific">Vanilla planifolia</name>
    <name type="common">Vanilla</name>
    <dbReference type="NCBI Taxonomy" id="51239"/>
    <lineage>
        <taxon>Eukaryota</taxon>
        <taxon>Viridiplantae</taxon>
        <taxon>Streptophyta</taxon>
        <taxon>Embryophyta</taxon>
        <taxon>Tracheophyta</taxon>
        <taxon>Spermatophyta</taxon>
        <taxon>Magnoliopsida</taxon>
        <taxon>Liliopsida</taxon>
        <taxon>Asparagales</taxon>
        <taxon>Orchidaceae</taxon>
        <taxon>Vanilloideae</taxon>
        <taxon>Vanilleae</taxon>
        <taxon>Vanilla</taxon>
    </lineage>
</organism>
<comment type="caution">
    <text evidence="3">The sequence shown here is derived from an EMBL/GenBank/DDBJ whole genome shotgun (WGS) entry which is preliminary data.</text>
</comment>
<dbReference type="FunFam" id="3.40.50.1820:FF:000036">
    <property type="entry name" value="Alpha/beta-Hydrolases superfamily protein"/>
    <property type="match status" value="1"/>
</dbReference>
<keyword evidence="4" id="KW-1185">Reference proteome</keyword>
<feature type="signal peptide" evidence="1">
    <location>
        <begin position="1"/>
        <end position="22"/>
    </location>
</feature>
<evidence type="ECO:0000259" key="2">
    <source>
        <dbReference type="Pfam" id="PF12146"/>
    </source>
</evidence>
<dbReference type="PANTHER" id="PTHR11614">
    <property type="entry name" value="PHOSPHOLIPASE-RELATED"/>
    <property type="match status" value="1"/>
</dbReference>
<dbReference type="SUPFAM" id="SSF53474">
    <property type="entry name" value="alpha/beta-Hydrolases"/>
    <property type="match status" value="1"/>
</dbReference>
<feature type="domain" description="Serine aminopeptidase S33" evidence="2">
    <location>
        <begin position="138"/>
        <end position="376"/>
    </location>
</feature>
<feature type="chain" id="PRO_5032957813" description="Serine aminopeptidase S33 domain-containing protein" evidence="1">
    <location>
        <begin position="23"/>
        <end position="430"/>
    </location>
</feature>
<dbReference type="Gene3D" id="3.40.50.1820">
    <property type="entry name" value="alpha/beta hydrolase"/>
    <property type="match status" value="1"/>
</dbReference>
<reference evidence="3 4" key="1">
    <citation type="journal article" date="2020" name="Nat. Food">
        <title>A phased Vanilla planifolia genome enables genetic improvement of flavour and production.</title>
        <authorList>
            <person name="Hasing T."/>
            <person name="Tang H."/>
            <person name="Brym M."/>
            <person name="Khazi F."/>
            <person name="Huang T."/>
            <person name="Chambers A.H."/>
        </authorList>
    </citation>
    <scope>NUCLEOTIDE SEQUENCE [LARGE SCALE GENOMIC DNA]</scope>
    <source>
        <tissue evidence="3">Leaf</tissue>
    </source>
</reference>
<proteinExistence type="predicted"/>
<accession>A0A835ULT7</accession>
<dbReference type="Pfam" id="PF12146">
    <property type="entry name" value="Hydrolase_4"/>
    <property type="match status" value="1"/>
</dbReference>
<keyword evidence="1" id="KW-0732">Signal</keyword>
<dbReference type="AlphaFoldDB" id="A0A835ULT7"/>
<sequence>MVQVLILFGLAAINRELVLTIAFRPSSNSTSFNAYPMRSRDMCVWLTRACSIRNRTLVSRIRRKKTLATRSPWQKQRRVVEAVGSLDVEEWKNDPEDQNNCGAKLDRQDDRIKYEEEFVVSPRGLKLFTCRWLPANREPKALVFLCHGYAMECSVYMRGTGTKLVKAGFAVHGIDYEGHGKSDGLQGYVPSFDRLVDDCLHHFMSICEKPENKKKKRFLYGESMGGAVALTLHKNAPVYWNGAVLVAPMCKIADEMRPHPVVIKLLTKLSHVIPTWRIIPIQDIVDAAHKSPKKREEIRSNPLCYKGRPRLKTALELFLVCSDIENNFHEVSLPFLIAQGGDDIVTDPHISKLLFDLASSKDKSFKLYPGMWHALTSAEPPESINLVFADIFSWLDERAVTEEEDFEFGKRLNPENISIVDEGKMIALST</sequence>
<dbReference type="OrthoDB" id="1904894at2759"/>